<dbReference type="Pfam" id="PF00326">
    <property type="entry name" value="Peptidase_S9"/>
    <property type="match status" value="1"/>
</dbReference>
<keyword evidence="5" id="KW-1185">Reference proteome</keyword>
<dbReference type="EMBL" id="JBHUHT010000012">
    <property type="protein sequence ID" value="MFD2096455.1"/>
    <property type="molecule type" value="Genomic_DNA"/>
</dbReference>
<feature type="domain" description="Dipeptidylpeptidase IV N-terminal" evidence="3">
    <location>
        <begin position="375"/>
        <end position="533"/>
    </location>
</feature>
<feature type="signal peptide" evidence="1">
    <location>
        <begin position="1"/>
        <end position="17"/>
    </location>
</feature>
<evidence type="ECO:0000313" key="5">
    <source>
        <dbReference type="Proteomes" id="UP001597380"/>
    </source>
</evidence>
<proteinExistence type="predicted"/>
<dbReference type="Gene3D" id="3.40.50.1820">
    <property type="entry name" value="alpha/beta hydrolase"/>
    <property type="match status" value="1"/>
</dbReference>
<dbReference type="PANTHER" id="PTHR11731">
    <property type="entry name" value="PROTEASE FAMILY S9B,C DIPEPTIDYL-PEPTIDASE IV-RELATED"/>
    <property type="match status" value="1"/>
</dbReference>
<sequence>MKKGLILGLSLAITACASTTPESDAQLQYTAPKKITPPAVDTLKPSETLTLEKIMAHPDWMGNAPLAPFWSDDGSHLFYQQKVVGKEQYQLVKRAVAGSGNGDVVSLADEYRFGKAAGELSPDNLNVAYSWQGNILLRSVKDDTVRVLTQTSNQDASPLWLSNELLAFKRGFNYFTVSLSSGQIQQLTDLQLSEAPEAVPEPEDHIAREQHKLIAYVALKQQRAAEKDAEKQARLADDPTMAVAPVYLGEGKEVIETSLSPAGDRLIIVLREKQERPDGDIMPNYIGQDGRIESVSVRQRVHDQKAPEVSFWSLGLANNELQQIDTSFLPGLGDDVLARVRAENAKIYGDEYQPPEEDKGRNLLLIDDWYWSQSAIQWNKDGTRVALMVATWDNKDRWLAELDWQNQRLNSLHHLRDEAWINYKFNSYGWLNRSDDIYFLSEQSGYSHLYLMTPGKRAKALTKGEYEVDQLTLTQDDQFIYFQANAKHPGIYEIYRVDLASGKIDELTDLNGMTEYVLSPAEDKLLLSHSKLDQHTELYLQEVKGGAKATRLTHTVSKAFSDYPWVLPEVVAVPSSHTEHPIYARVYYPADFDKSRADKYPAVIFNHGAGYLQNSHLGWSGYFREFMFHSLLTQQGYVVMDMDYRASKGYGRDWRTAIYRDMGRPETEDLADGVSWMGENANVDTQRVGTYGGSYGGFMTFMALFTQPDLFQCGSALRPVTDWAHYNYGYTSNILNTPQVDPLAYERSSPIYHAEGLNKPLLINAPMLDDNVFFQDVVRLVQRLIELEKQDFETAIFPVEPHGFRQPSSWLDEYRRIHKLFGECLAK</sequence>
<dbReference type="Pfam" id="PF00930">
    <property type="entry name" value="DPPIV_N"/>
    <property type="match status" value="1"/>
</dbReference>
<dbReference type="Gene3D" id="2.120.10.30">
    <property type="entry name" value="TolB, C-terminal domain"/>
    <property type="match status" value="1"/>
</dbReference>
<accession>A0ABW4XN33</accession>
<evidence type="ECO:0000313" key="4">
    <source>
        <dbReference type="EMBL" id="MFD2096455.1"/>
    </source>
</evidence>
<dbReference type="InterPro" id="IPR029058">
    <property type="entry name" value="AB_hydrolase_fold"/>
</dbReference>
<dbReference type="InterPro" id="IPR011042">
    <property type="entry name" value="6-blade_b-propeller_TolB-like"/>
</dbReference>
<protein>
    <submittedName>
        <fullName evidence="4">Prolyl oligopeptidase family serine peptidase</fullName>
    </submittedName>
</protein>
<name>A0ABW4XN33_9GAMM</name>
<keyword evidence="1" id="KW-0732">Signal</keyword>
<comment type="caution">
    <text evidence="4">The sequence shown here is derived from an EMBL/GenBank/DDBJ whole genome shotgun (WGS) entry which is preliminary data.</text>
</comment>
<dbReference type="Gene3D" id="2.140.10.30">
    <property type="entry name" value="Dipeptidylpeptidase IV, N-terminal domain"/>
    <property type="match status" value="1"/>
</dbReference>
<reference evidence="5" key="1">
    <citation type="journal article" date="2019" name="Int. J. Syst. Evol. Microbiol.">
        <title>The Global Catalogue of Microorganisms (GCM) 10K type strain sequencing project: providing services to taxonomists for standard genome sequencing and annotation.</title>
        <authorList>
            <consortium name="The Broad Institute Genomics Platform"/>
            <consortium name="The Broad Institute Genome Sequencing Center for Infectious Disease"/>
            <person name="Wu L."/>
            <person name="Ma J."/>
        </authorList>
    </citation>
    <scope>NUCLEOTIDE SEQUENCE [LARGE SCALE GENOMIC DNA]</scope>
    <source>
        <strain evidence="5">CGMCC 1.10992</strain>
    </source>
</reference>
<feature type="domain" description="Peptidase S9 prolyl oligopeptidase catalytic" evidence="2">
    <location>
        <begin position="630"/>
        <end position="826"/>
    </location>
</feature>
<dbReference type="SUPFAM" id="SSF53474">
    <property type="entry name" value="alpha/beta-Hydrolases"/>
    <property type="match status" value="1"/>
</dbReference>
<dbReference type="SUPFAM" id="SSF82171">
    <property type="entry name" value="DPP6 N-terminal domain-like"/>
    <property type="match status" value="1"/>
</dbReference>
<gene>
    <name evidence="4" type="ORF">ACFSJ3_10705</name>
</gene>
<dbReference type="PANTHER" id="PTHR11731:SF193">
    <property type="entry name" value="DIPEPTIDYL PEPTIDASE 9"/>
    <property type="match status" value="1"/>
</dbReference>
<dbReference type="InterPro" id="IPR001375">
    <property type="entry name" value="Peptidase_S9_cat"/>
</dbReference>
<dbReference type="InterPro" id="IPR002469">
    <property type="entry name" value="Peptidase_S9B_N"/>
</dbReference>
<feature type="chain" id="PRO_5046165627" evidence="1">
    <location>
        <begin position="18"/>
        <end position="827"/>
    </location>
</feature>
<dbReference type="InterPro" id="IPR050278">
    <property type="entry name" value="Serine_Prot_S9B/DPPIV"/>
</dbReference>
<evidence type="ECO:0000259" key="2">
    <source>
        <dbReference type="Pfam" id="PF00326"/>
    </source>
</evidence>
<evidence type="ECO:0000259" key="3">
    <source>
        <dbReference type="Pfam" id="PF00930"/>
    </source>
</evidence>
<organism evidence="4 5">
    <name type="scientific">Corallincola platygyrae</name>
    <dbReference type="NCBI Taxonomy" id="1193278"/>
    <lineage>
        <taxon>Bacteria</taxon>
        <taxon>Pseudomonadati</taxon>
        <taxon>Pseudomonadota</taxon>
        <taxon>Gammaproteobacteria</taxon>
        <taxon>Alteromonadales</taxon>
        <taxon>Psychromonadaceae</taxon>
        <taxon>Corallincola</taxon>
    </lineage>
</organism>
<evidence type="ECO:0000256" key="1">
    <source>
        <dbReference type="SAM" id="SignalP"/>
    </source>
</evidence>
<dbReference type="Proteomes" id="UP001597380">
    <property type="component" value="Unassembled WGS sequence"/>
</dbReference>
<dbReference type="PROSITE" id="PS51257">
    <property type="entry name" value="PROKAR_LIPOPROTEIN"/>
    <property type="match status" value="1"/>
</dbReference>
<dbReference type="RefSeq" id="WP_345339160.1">
    <property type="nucleotide sequence ID" value="NZ_BAABLI010000008.1"/>
</dbReference>